<name>A0AAJ3NAV1_9FLAO</name>
<dbReference type="PANTHER" id="PTHR43176:SF3">
    <property type="entry name" value="3-HYDROXYISOBUTYRYL-COA HYDROLASE, MITOCHONDRIAL"/>
    <property type="match status" value="1"/>
</dbReference>
<dbReference type="GO" id="GO:0006574">
    <property type="term" value="P:L-valine catabolic process"/>
    <property type="evidence" value="ECO:0007669"/>
    <property type="project" value="TreeGrafter"/>
</dbReference>
<evidence type="ECO:0000256" key="3">
    <source>
        <dbReference type="ARBA" id="ARBA00022801"/>
    </source>
</evidence>
<sequence>MDLILTEIKNKVGFITLNSEKTLNSLSLPMIEQLGAVLKTWELSDEVACIFLQGAGEKAFCAGGDVRKLHDAIVEQRSIDQKKVPQECLDFFSKEYKVDYAIHTYPKPVIVWGSGIVMGGGIGLMVGASHRIVTEKSKLAMPEITIGLYPDVGGTWFLNRMPSAYGLYSGLTGARLDGADCRFLGLADYYVESASKQDLVRALELADWSGGRYKTVSEVLEKFSARTKMPESKAAARELFIRKFEGVNTLKEFADILTAHQGEDEWVNTGIKTFESGSPSSAAIIFRQLKLGAKLSLEDVFRSELNLSCQCCIHQDFAEGVRALLVDKDQSPKWIPATQNEITEEWVDGYFSPIWNAEEHPLKNLSIN</sequence>
<comment type="catalytic activity">
    <reaction evidence="1">
        <text>3-hydroxy-2-methylpropanoyl-CoA + H2O = 3-hydroxy-2-methylpropanoate + CoA + H(+)</text>
        <dbReference type="Rhea" id="RHEA:20888"/>
        <dbReference type="ChEBI" id="CHEBI:11805"/>
        <dbReference type="ChEBI" id="CHEBI:15377"/>
        <dbReference type="ChEBI" id="CHEBI:15378"/>
        <dbReference type="ChEBI" id="CHEBI:57287"/>
        <dbReference type="ChEBI" id="CHEBI:57340"/>
        <dbReference type="EC" id="3.1.2.4"/>
    </reaction>
</comment>
<reference evidence="5 8" key="1">
    <citation type="submission" date="2016-06" db="EMBL/GenBank/DDBJ databases">
        <authorList>
            <person name="Nicholson A.C."/>
        </authorList>
    </citation>
    <scope>NUCLEOTIDE SEQUENCE [LARGE SCALE GENOMIC DNA]</scope>
    <source>
        <strain evidence="5 8">G4123</strain>
    </source>
</reference>
<dbReference type="EC" id="3.1.2.4" evidence="2"/>
<evidence type="ECO:0000313" key="8">
    <source>
        <dbReference type="Proteomes" id="UP000190816"/>
    </source>
</evidence>
<dbReference type="KEGG" id="ego:BBD34_04415"/>
<dbReference type="Proteomes" id="UP000190016">
    <property type="component" value="Unassembled WGS sequence"/>
</dbReference>
<dbReference type="SUPFAM" id="SSF52096">
    <property type="entry name" value="ClpP/crotonase"/>
    <property type="match status" value="1"/>
</dbReference>
<keyword evidence="3" id="KW-0378">Hydrolase</keyword>
<dbReference type="Proteomes" id="UP000190816">
    <property type="component" value="Unassembled WGS sequence"/>
</dbReference>
<dbReference type="EMBL" id="MBDS01000014">
    <property type="protein sequence ID" value="OPB88743.1"/>
    <property type="molecule type" value="Genomic_DNA"/>
</dbReference>
<dbReference type="Gene3D" id="3.90.226.10">
    <property type="entry name" value="2-enoyl-CoA Hydratase, Chain A, domain 1"/>
    <property type="match status" value="1"/>
</dbReference>
<evidence type="ECO:0000256" key="1">
    <source>
        <dbReference type="ARBA" id="ARBA00001709"/>
    </source>
</evidence>
<evidence type="ECO:0000313" key="6">
    <source>
        <dbReference type="EMBL" id="OPB88743.1"/>
    </source>
</evidence>
<dbReference type="CDD" id="cd06558">
    <property type="entry name" value="crotonase-like"/>
    <property type="match status" value="1"/>
</dbReference>
<reference evidence="6 7" key="2">
    <citation type="submission" date="2016-07" db="EMBL/GenBank/DDBJ databases">
        <title>Revisiting the Taxonomy of the Elizabethkingia Genus based on Whole-Genome Sequencing, Optical Mapping, and MALDI-TOF.</title>
        <authorList>
            <person name="Nicholson A.C."/>
        </authorList>
    </citation>
    <scope>NUCLEOTIDE SEQUENCE [LARGE SCALE GENOMIC DNA]</scope>
    <source>
        <strain evidence="6 7">C1558</strain>
    </source>
</reference>
<dbReference type="EMBL" id="MAIC01000016">
    <property type="protein sequence ID" value="OPB73716.1"/>
    <property type="molecule type" value="Genomic_DNA"/>
</dbReference>
<dbReference type="InterPro" id="IPR029045">
    <property type="entry name" value="ClpP/crotonase-like_dom_sf"/>
</dbReference>
<evidence type="ECO:0000313" key="7">
    <source>
        <dbReference type="Proteomes" id="UP000190016"/>
    </source>
</evidence>
<evidence type="ECO:0000256" key="2">
    <source>
        <dbReference type="ARBA" id="ARBA00011915"/>
    </source>
</evidence>
<organism evidence="5 8">
    <name type="scientific">Elizabethkingia ursingii</name>
    <dbReference type="NCBI Taxonomy" id="1756150"/>
    <lineage>
        <taxon>Bacteria</taxon>
        <taxon>Pseudomonadati</taxon>
        <taxon>Bacteroidota</taxon>
        <taxon>Flavobacteriia</taxon>
        <taxon>Flavobacteriales</taxon>
        <taxon>Weeksellaceae</taxon>
        <taxon>Elizabethkingia</taxon>
    </lineage>
</organism>
<gene>
    <name evidence="5" type="ORF">BAY32_11810</name>
    <name evidence="6" type="ORF">BB021_05025</name>
</gene>
<dbReference type="InterPro" id="IPR032259">
    <property type="entry name" value="HIBYL-CoA-H"/>
</dbReference>
<proteinExistence type="predicted"/>
<dbReference type="InterPro" id="IPR045004">
    <property type="entry name" value="ECH_dom"/>
</dbReference>
<dbReference type="NCBIfam" id="NF004127">
    <property type="entry name" value="PRK05617.1"/>
    <property type="match status" value="1"/>
</dbReference>
<feature type="domain" description="Enoyl-CoA hydratase/isomerase" evidence="4">
    <location>
        <begin position="12"/>
        <end position="351"/>
    </location>
</feature>
<accession>A0AAJ3NAV1</accession>
<comment type="caution">
    <text evidence="5">The sequence shown here is derived from an EMBL/GenBank/DDBJ whole genome shotgun (WGS) entry which is preliminary data.</text>
</comment>
<dbReference type="GO" id="GO:0005829">
    <property type="term" value="C:cytosol"/>
    <property type="evidence" value="ECO:0007669"/>
    <property type="project" value="TreeGrafter"/>
</dbReference>
<dbReference type="RefSeq" id="WP_078402518.1">
    <property type="nucleotide sequence ID" value="NZ_CP016377.1"/>
</dbReference>
<evidence type="ECO:0000313" key="5">
    <source>
        <dbReference type="EMBL" id="OPB73716.1"/>
    </source>
</evidence>
<protein>
    <recommendedName>
        <fullName evidence="2">3-hydroxyisobutyryl-CoA hydrolase</fullName>
        <ecNumber evidence="2">3.1.2.4</ecNumber>
    </recommendedName>
</protein>
<dbReference type="Pfam" id="PF16113">
    <property type="entry name" value="ECH_2"/>
    <property type="match status" value="1"/>
</dbReference>
<keyword evidence="7" id="KW-1185">Reference proteome</keyword>
<dbReference type="AlphaFoldDB" id="A0AAJ3NAV1"/>
<evidence type="ECO:0000259" key="4">
    <source>
        <dbReference type="Pfam" id="PF16113"/>
    </source>
</evidence>
<dbReference type="GO" id="GO:0003860">
    <property type="term" value="F:3-hydroxyisobutyryl-CoA hydrolase activity"/>
    <property type="evidence" value="ECO:0007669"/>
    <property type="project" value="UniProtKB-EC"/>
</dbReference>
<dbReference type="PANTHER" id="PTHR43176">
    <property type="entry name" value="3-HYDROXYISOBUTYRYL-COA HYDROLASE-RELATED"/>
    <property type="match status" value="1"/>
</dbReference>